<dbReference type="KEGG" id="smx:SM11_chr0242"/>
<dbReference type="AlphaFoldDB" id="F7X7T5"/>
<evidence type="ECO:0000256" key="1">
    <source>
        <dbReference type="SAM" id="Coils"/>
    </source>
</evidence>
<dbReference type="Proteomes" id="UP000009045">
    <property type="component" value="Chromosome"/>
</dbReference>
<accession>F7X7T5</accession>
<sequence length="195" mass="20986">MTLAVFKKSAPAVEAYRVPSLAEADSEYGAMEAKLGELNTEAANTSREIRLIEADMLDRPAPAISAGVASLLGQAVDPSLTERPAKLVALRKHASDVENAQNIVRRMLADRRSIASVAACKAVKAEYGRRVAALVSALEAAHTARLHAEELIGDLERNDVQLGYLPPLRPTFLGALSDGHVQRFAKEARENGYVD</sequence>
<organism evidence="2 3">
    <name type="scientific">Sinorhizobium meliloti (strain SM11)</name>
    <dbReference type="NCBI Taxonomy" id="707241"/>
    <lineage>
        <taxon>Bacteria</taxon>
        <taxon>Pseudomonadati</taxon>
        <taxon>Pseudomonadota</taxon>
        <taxon>Alphaproteobacteria</taxon>
        <taxon>Hyphomicrobiales</taxon>
        <taxon>Rhizobiaceae</taxon>
        <taxon>Sinorhizobium/Ensifer group</taxon>
        <taxon>Sinorhizobium</taxon>
    </lineage>
</organism>
<dbReference type="HOGENOM" id="CLU_121316_0_0_5"/>
<name>F7X7T5_SINMM</name>
<keyword evidence="1" id="KW-0175">Coiled coil</keyword>
<dbReference type="PATRIC" id="fig|707241.3.peg.244"/>
<reference evidence="2 3" key="1">
    <citation type="journal article" date="2011" name="J. Biotechnol.">
        <title>The complete genome sequence of the dominant Sinorhizobium meliloti field isolate SM11 extends the S. meliloti pan-genome.</title>
        <authorList>
            <person name="Schneiker-Bekel S."/>
            <person name="Wibberg D."/>
            <person name="Bekel T."/>
            <person name="Blom J."/>
            <person name="Linke B."/>
            <person name="Neuweger H."/>
            <person name="Stiens M."/>
            <person name="Vorholter F.J."/>
            <person name="Weidner S."/>
            <person name="Goesmann A."/>
            <person name="Puhler A."/>
            <person name="Schluter A."/>
        </authorList>
    </citation>
    <scope>NUCLEOTIDE SEQUENCE [LARGE SCALE GENOMIC DNA]</scope>
    <source>
        <strain evidence="2 3">SM11</strain>
    </source>
</reference>
<evidence type="ECO:0000313" key="2">
    <source>
        <dbReference type="EMBL" id="AEH77525.1"/>
    </source>
</evidence>
<dbReference type="EMBL" id="CP001830">
    <property type="protein sequence ID" value="AEH77525.1"/>
    <property type="molecule type" value="Genomic_DNA"/>
</dbReference>
<feature type="coiled-coil region" evidence="1">
    <location>
        <begin position="21"/>
        <end position="55"/>
    </location>
</feature>
<proteinExistence type="predicted"/>
<evidence type="ECO:0000313" key="3">
    <source>
        <dbReference type="Proteomes" id="UP000009045"/>
    </source>
</evidence>
<gene>
    <name evidence="2" type="ordered locus">SM11_chr0242</name>
</gene>
<protein>
    <submittedName>
        <fullName evidence="2">Uncharacterized protein</fullName>
    </submittedName>
</protein>